<evidence type="ECO:0000256" key="3">
    <source>
        <dbReference type="ARBA" id="ARBA00022806"/>
    </source>
</evidence>
<feature type="compositionally biased region" description="Acidic residues" evidence="6">
    <location>
        <begin position="823"/>
        <end position="843"/>
    </location>
</feature>
<dbReference type="Gene3D" id="3.40.50.300">
    <property type="entry name" value="P-loop containing nucleotide triphosphate hydrolases"/>
    <property type="match status" value="2"/>
</dbReference>
<dbReference type="SUPFAM" id="SSF52540">
    <property type="entry name" value="P-loop containing nucleoside triphosphate hydrolases"/>
    <property type="match status" value="2"/>
</dbReference>
<evidence type="ECO:0000256" key="1">
    <source>
        <dbReference type="ARBA" id="ARBA00022741"/>
    </source>
</evidence>
<evidence type="ECO:0000256" key="2">
    <source>
        <dbReference type="ARBA" id="ARBA00022801"/>
    </source>
</evidence>
<dbReference type="PANTHER" id="PTHR12131">
    <property type="entry name" value="ATP-DEPENDENT RNA AND DNA HELICASE"/>
    <property type="match status" value="1"/>
</dbReference>
<dbReference type="GO" id="GO:0004386">
    <property type="term" value="F:helicase activity"/>
    <property type="evidence" value="ECO:0007669"/>
    <property type="project" value="UniProtKB-KW"/>
</dbReference>
<dbReference type="InterPro" id="IPR001650">
    <property type="entry name" value="Helicase_C-like"/>
</dbReference>
<feature type="compositionally biased region" description="Basic residues" evidence="6">
    <location>
        <begin position="855"/>
        <end position="867"/>
    </location>
</feature>
<dbReference type="KEGG" id="acoa:RB602_00595"/>
<dbReference type="InterPro" id="IPR050699">
    <property type="entry name" value="RNA-DNA_Helicase"/>
</dbReference>
<dbReference type="Pfam" id="PF22527">
    <property type="entry name" value="DEXQc_Suv3"/>
    <property type="match status" value="1"/>
</dbReference>
<evidence type="ECO:0000256" key="4">
    <source>
        <dbReference type="ARBA" id="ARBA00022840"/>
    </source>
</evidence>
<dbReference type="GO" id="GO:0005524">
    <property type="term" value="F:ATP binding"/>
    <property type="evidence" value="ECO:0007669"/>
    <property type="project" value="UniProtKB-KW"/>
</dbReference>
<feature type="domain" description="Helicase C-terminal" evidence="7">
    <location>
        <begin position="168"/>
        <end position="325"/>
    </location>
</feature>
<dbReference type="InterPro" id="IPR027417">
    <property type="entry name" value="P-loop_NTPase"/>
</dbReference>
<name>A0AA97F6S7_9SPHN</name>
<sequence>MIQIMDHLTPSFGHQPVAEKVVAVLGPTNTGKTHLAVERLCAHSSGMIGFPLRLLAREVYDRVCAIKGPKEVALITGEERIVPEGARWVLATVESMPMSRDFAFVAIDEAQLGADPERGHVFTDRLLYARGREETMILGSDSLRPMIEALLPEAEIISRPRFSTLSYGGHKKLSRLPPRTAIVAFSAEEVYATAELLKRFRGGAAVVMGALSPRTRNAQVAMFQSGEVDYLVATDAIGMGLNMDVHHVAFAALRKYDGRRRRRLTIAEMAQIAGRAGRHQRNGTFGTLAASGSDAALFSDDEIARIEGHDMPPLSSLYWREAEPDYHSVAALIDSLQRKPDHEVLRAAPEAIDLAVLQRLVEQGVVAANAHGEAMVERLWAVCGLPDFRQVGTDHHARFVAGLWRWLEKGMIPADHAGRKLDEIDKLNGDVGMLSGRLAAIRSWAYIAHRQDWVADREALAARAQEIEERLSEALHKALTERFVDRRAAILMRRLAQDSSLMAVSIEDDVVQVEGEPIGRLDGFRFVVGSSARLADRKLLLAAAERHLPLLLKGRVTMLTQDGDDQFALKGADELHWRDARVAKLQRGGAMLKPVIALDRSILALDPAPRQQVEARLQRWLEDQILSDLKPLLALEKLADDPDQAATLRAMALQLCEAGGCLSRKGTVLEMLKALDAGQKQQLRRHGVVFGTYDIFVERIHGVRARALLRRLVALWSRKPFAEQDDGAELLPVLAASGSGDDAKAHWVLGYRRFGQQRLRVDLCERLVRAAHQGRGEANEKGASEAFIIDDALARSMGLNQASFDKLLHGAGFRKTTAPEVEVVAEPEDKAEESIAEASEEIAPEAPPPQYWHWKGLRSKPRFKVHNKQSPNKAGKSGKPRQKPQNQKQEKPATGHPAFAALKDMLS</sequence>
<dbReference type="PANTHER" id="PTHR12131:SF1">
    <property type="entry name" value="ATP-DEPENDENT RNA HELICASE SUPV3L1, MITOCHONDRIAL-RELATED"/>
    <property type="match status" value="1"/>
</dbReference>
<dbReference type="Pfam" id="PF00271">
    <property type="entry name" value="Helicase_C"/>
    <property type="match status" value="1"/>
</dbReference>
<protein>
    <submittedName>
        <fullName evidence="8">Helicase-related protein</fullName>
    </submittedName>
</protein>
<evidence type="ECO:0000313" key="8">
    <source>
        <dbReference type="EMBL" id="WOE75251.1"/>
    </source>
</evidence>
<dbReference type="Proteomes" id="UP001302429">
    <property type="component" value="Chromosome"/>
</dbReference>
<accession>A0AA97F6S7</accession>
<evidence type="ECO:0000256" key="5">
    <source>
        <dbReference type="SAM" id="Coils"/>
    </source>
</evidence>
<organism evidence="8 9">
    <name type="scientific">Alterisphingorhabdus coralli</name>
    <dbReference type="NCBI Taxonomy" id="3071408"/>
    <lineage>
        <taxon>Bacteria</taxon>
        <taxon>Pseudomonadati</taxon>
        <taxon>Pseudomonadota</taxon>
        <taxon>Alphaproteobacteria</taxon>
        <taxon>Sphingomonadales</taxon>
        <taxon>Sphingomonadaceae</taxon>
        <taxon>Alterisphingorhabdus (ex Yan et al. 2024)</taxon>
    </lineage>
</organism>
<proteinExistence type="predicted"/>
<dbReference type="InterPro" id="IPR055206">
    <property type="entry name" value="DEXQc_SUV3"/>
</dbReference>
<keyword evidence="4" id="KW-0067">ATP-binding</keyword>
<keyword evidence="5" id="KW-0175">Coiled coil</keyword>
<dbReference type="GO" id="GO:0016787">
    <property type="term" value="F:hydrolase activity"/>
    <property type="evidence" value="ECO:0007669"/>
    <property type="project" value="UniProtKB-KW"/>
</dbReference>
<dbReference type="RefSeq" id="WP_317081995.1">
    <property type="nucleotide sequence ID" value="NZ_CP136594.1"/>
</dbReference>
<evidence type="ECO:0000313" key="9">
    <source>
        <dbReference type="Proteomes" id="UP001302429"/>
    </source>
</evidence>
<feature type="region of interest" description="Disordered" evidence="6">
    <location>
        <begin position="819"/>
        <end position="907"/>
    </location>
</feature>
<evidence type="ECO:0000256" key="6">
    <source>
        <dbReference type="SAM" id="MobiDB-lite"/>
    </source>
</evidence>
<dbReference type="EMBL" id="CP136594">
    <property type="protein sequence ID" value="WOE75251.1"/>
    <property type="molecule type" value="Genomic_DNA"/>
</dbReference>
<keyword evidence="1" id="KW-0547">Nucleotide-binding</keyword>
<keyword evidence="9" id="KW-1185">Reference proteome</keyword>
<dbReference type="AlphaFoldDB" id="A0AA97F6S7"/>
<dbReference type="PROSITE" id="PS51194">
    <property type="entry name" value="HELICASE_CTER"/>
    <property type="match status" value="1"/>
</dbReference>
<dbReference type="SMART" id="SM00490">
    <property type="entry name" value="HELICc"/>
    <property type="match status" value="1"/>
</dbReference>
<feature type="coiled-coil region" evidence="5">
    <location>
        <begin position="450"/>
        <end position="477"/>
    </location>
</feature>
<keyword evidence="3 8" id="KW-0347">Helicase</keyword>
<reference evidence="8 9" key="1">
    <citation type="submission" date="2023-10" db="EMBL/GenBank/DDBJ databases">
        <title>Complete genome sequence of a Sphingomonadaceae bacterium.</title>
        <authorList>
            <person name="Yan C."/>
        </authorList>
    </citation>
    <scope>NUCLEOTIDE SEQUENCE [LARGE SCALE GENOMIC DNA]</scope>
    <source>
        <strain evidence="8 9">SCSIO 66989</strain>
    </source>
</reference>
<evidence type="ECO:0000259" key="7">
    <source>
        <dbReference type="PROSITE" id="PS51194"/>
    </source>
</evidence>
<keyword evidence="2" id="KW-0378">Hydrolase</keyword>
<gene>
    <name evidence="8" type="ORF">RB602_00595</name>
</gene>